<dbReference type="GO" id="GO:0009341">
    <property type="term" value="C:beta-galactosidase complex"/>
    <property type="evidence" value="ECO:0007669"/>
    <property type="project" value="InterPro"/>
</dbReference>
<feature type="domain" description="Beta-galactosidase trimerisation" evidence="11">
    <location>
        <begin position="400"/>
        <end position="602"/>
    </location>
</feature>
<keyword evidence="4 6" id="KW-0378">Hydrolase</keyword>
<feature type="binding site" evidence="9">
    <location>
        <position position="164"/>
    </location>
    <ligand>
        <name>Zn(2+)</name>
        <dbReference type="ChEBI" id="CHEBI:29105"/>
    </ligand>
</feature>
<dbReference type="RefSeq" id="WP_268803454.1">
    <property type="nucleotide sequence ID" value="NZ_JAPRAY010000006.1"/>
</dbReference>
<dbReference type="EC" id="3.2.1.23" evidence="3 6"/>
<evidence type="ECO:0000259" key="11">
    <source>
        <dbReference type="Pfam" id="PF08532"/>
    </source>
</evidence>
<evidence type="ECO:0000256" key="6">
    <source>
        <dbReference type="PIRNR" id="PIRNR001084"/>
    </source>
</evidence>
<reference evidence="12" key="1">
    <citation type="submission" date="2022-11" db="EMBL/GenBank/DDBJ databases">
        <title>Temperate bacteriophages infecting mucin-degrading bacterium Ruminococcus gnavus from the human gut.</title>
        <authorList>
            <person name="Buttimer C."/>
        </authorList>
    </citation>
    <scope>NUCLEOTIDE SEQUENCE</scope>
    <source>
        <strain evidence="12">CCUG 49994</strain>
    </source>
</reference>
<evidence type="ECO:0000256" key="5">
    <source>
        <dbReference type="ARBA" id="ARBA00023295"/>
    </source>
</evidence>
<evidence type="ECO:0000256" key="9">
    <source>
        <dbReference type="PIRSR" id="PIRSR001084-3"/>
    </source>
</evidence>
<dbReference type="SUPFAM" id="SSF52317">
    <property type="entry name" value="Class I glutamine amidotransferase-like"/>
    <property type="match status" value="1"/>
</dbReference>
<proteinExistence type="inferred from homology"/>
<evidence type="ECO:0000256" key="3">
    <source>
        <dbReference type="ARBA" id="ARBA00012756"/>
    </source>
</evidence>
<dbReference type="InterPro" id="IPR013529">
    <property type="entry name" value="Glyco_hydro_42_N"/>
</dbReference>
<dbReference type="Pfam" id="PF02449">
    <property type="entry name" value="Glyco_hydro_42"/>
    <property type="match status" value="1"/>
</dbReference>
<dbReference type="InterPro" id="IPR029062">
    <property type="entry name" value="Class_I_gatase-like"/>
</dbReference>
<feature type="active site" description="Proton donor" evidence="7">
    <location>
        <position position="149"/>
    </location>
</feature>
<dbReference type="Gene3D" id="3.40.50.880">
    <property type="match status" value="1"/>
</dbReference>
<dbReference type="Gene3D" id="2.60.40.1180">
    <property type="entry name" value="Golgi alpha-mannosidase II"/>
    <property type="match status" value="1"/>
</dbReference>
<dbReference type="AlphaFoldDB" id="A0A9Q4HYT2"/>
<dbReference type="GO" id="GO:0046872">
    <property type="term" value="F:metal ion binding"/>
    <property type="evidence" value="ECO:0007669"/>
    <property type="project" value="UniProtKB-KW"/>
</dbReference>
<dbReference type="CDD" id="cd03143">
    <property type="entry name" value="A4_beta-galactosidase_middle_domain"/>
    <property type="match status" value="1"/>
</dbReference>
<sequence length="670" mass="77646">MIGEKLLHGGDYNPEQWLESQDILEEDIRLMKQAHINCVTLGVFSWSMLEPEEGAYDFQWLKDIIDRLYREGICVILATPSGAMPHWLSQKYPEVMQVHADGKRNLPGKRHNFCYTSPVMREKIRQLDEKLSECFGSHPAVVLWHISNEFGGNFGDSSCHCELCQKEFREWLKKRYGTLDALNHAWWNRFWSHVYTDWDQIHSPMPHGEALSHGLNLDWKRFVTERMMDFCSHEIQAVRTHSSLPVTANFMDFFKGLDYGKFQECLNLVSWDSYPFWHSSRDQVPEAVRAAANHSLMRSLKKQPFLLMESTPSCVNWKAHNPLKRPGMHMLSSMQAVAHGSDSVQYFQWRKSRGAFEKFHGAVLDHKNGADTRTYREVSEVGERLERLTNAVEGSVNRPRAAIVFDWENWWALEDSAGPRLEWDYVGEILKHYQVFWEAGVEVDFVHMGQELDGYALVLAPLNYLYRQGYAEKVRQYTAKGGIYVTTYFSGIVDDTDLCFLRHHPLEDVLGIVQEEIDAPGEEYENSISYQGTEYPVGGIREVIHPKEDTKVLAVYKEDFYAGMPVVTAHPYKEGTAWYLAAEMDLKFLRQWYKELCVQAELYNALGAELPYGVTVTQRQGGEDPVFVMNFSEKPVILMPQGEWEDVDTKERIFDRFTLEAYSCRVLKKK</sequence>
<dbReference type="InterPro" id="IPR003476">
    <property type="entry name" value="Glyco_hydro_42"/>
</dbReference>
<evidence type="ECO:0000313" key="13">
    <source>
        <dbReference type="Proteomes" id="UP001079535"/>
    </source>
</evidence>
<accession>A0A9Q4HYT2</accession>
<gene>
    <name evidence="12" type="ORF">OZZ17_05460</name>
</gene>
<feature type="binding site" evidence="8">
    <location>
        <position position="148"/>
    </location>
    <ligand>
        <name>substrate</name>
    </ligand>
</feature>
<dbReference type="InterPro" id="IPR017853">
    <property type="entry name" value="GH"/>
</dbReference>
<evidence type="ECO:0000313" key="12">
    <source>
        <dbReference type="EMBL" id="MCZ0666991.1"/>
    </source>
</evidence>
<dbReference type="InterPro" id="IPR013738">
    <property type="entry name" value="Beta_galactosidase_Trimer"/>
</dbReference>
<dbReference type="PIRSF" id="PIRSF001084">
    <property type="entry name" value="B-galactosidase"/>
    <property type="match status" value="1"/>
</dbReference>
<feature type="domain" description="Glycoside hydrolase family 42 N-terminal" evidence="10">
    <location>
        <begin position="11"/>
        <end position="387"/>
    </location>
</feature>
<evidence type="ECO:0000256" key="2">
    <source>
        <dbReference type="ARBA" id="ARBA00005940"/>
    </source>
</evidence>
<dbReference type="InterPro" id="IPR013780">
    <property type="entry name" value="Glyco_hydro_b"/>
</dbReference>
<organism evidence="12 13">
    <name type="scientific">Mediterraneibacter gnavus</name>
    <name type="common">Ruminococcus gnavus</name>
    <dbReference type="NCBI Taxonomy" id="33038"/>
    <lineage>
        <taxon>Bacteria</taxon>
        <taxon>Bacillati</taxon>
        <taxon>Bacillota</taxon>
        <taxon>Clostridia</taxon>
        <taxon>Lachnospirales</taxon>
        <taxon>Lachnospiraceae</taxon>
        <taxon>Mediterraneibacter</taxon>
    </lineage>
</organism>
<dbReference type="Gene3D" id="3.20.20.80">
    <property type="entry name" value="Glycosidases"/>
    <property type="match status" value="1"/>
</dbReference>
<dbReference type="PANTHER" id="PTHR36447">
    <property type="entry name" value="BETA-GALACTOSIDASE GANA"/>
    <property type="match status" value="1"/>
</dbReference>
<evidence type="ECO:0000256" key="4">
    <source>
        <dbReference type="ARBA" id="ARBA00022801"/>
    </source>
</evidence>
<evidence type="ECO:0000256" key="8">
    <source>
        <dbReference type="PIRSR" id="PIRSR001084-2"/>
    </source>
</evidence>
<evidence type="ECO:0000256" key="1">
    <source>
        <dbReference type="ARBA" id="ARBA00001412"/>
    </source>
</evidence>
<comment type="catalytic activity">
    <reaction evidence="1 6">
        <text>Hydrolysis of terminal non-reducing beta-D-galactose residues in beta-D-galactosides.</text>
        <dbReference type="EC" id="3.2.1.23"/>
    </reaction>
</comment>
<dbReference type="GO" id="GO:0004565">
    <property type="term" value="F:beta-galactosidase activity"/>
    <property type="evidence" value="ECO:0007669"/>
    <property type="project" value="UniProtKB-EC"/>
</dbReference>
<dbReference type="Proteomes" id="UP001079535">
    <property type="component" value="Unassembled WGS sequence"/>
</dbReference>
<dbReference type="GO" id="GO:0005975">
    <property type="term" value="P:carbohydrate metabolic process"/>
    <property type="evidence" value="ECO:0007669"/>
    <property type="project" value="InterPro"/>
</dbReference>
<evidence type="ECO:0000256" key="7">
    <source>
        <dbReference type="PIRSR" id="PIRSR001084-1"/>
    </source>
</evidence>
<feature type="binding site" evidence="9">
    <location>
        <position position="159"/>
    </location>
    <ligand>
        <name>Zn(2+)</name>
        <dbReference type="ChEBI" id="CHEBI:29105"/>
    </ligand>
</feature>
<keyword evidence="9" id="KW-0862">Zinc</keyword>
<comment type="caution">
    <text evidence="12">The sequence shown here is derived from an EMBL/GenBank/DDBJ whole genome shotgun (WGS) entry which is preliminary data.</text>
</comment>
<feature type="binding site" evidence="9">
    <location>
        <position position="161"/>
    </location>
    <ligand>
        <name>Zn(2+)</name>
        <dbReference type="ChEBI" id="CHEBI:29105"/>
    </ligand>
</feature>
<feature type="binding site" evidence="8">
    <location>
        <position position="110"/>
    </location>
    <ligand>
        <name>substrate</name>
    </ligand>
</feature>
<keyword evidence="5 6" id="KW-0326">Glycosidase</keyword>
<dbReference type="EMBL" id="JAPRAY010000006">
    <property type="protein sequence ID" value="MCZ0666991.1"/>
    <property type="molecule type" value="Genomic_DNA"/>
</dbReference>
<name>A0A9Q4HYT2_MEDGN</name>
<feature type="active site" description="Nucleophile" evidence="7">
    <location>
        <position position="309"/>
    </location>
</feature>
<dbReference type="Pfam" id="PF08532">
    <property type="entry name" value="Glyco_hydro_42M"/>
    <property type="match status" value="1"/>
</dbReference>
<dbReference type="SUPFAM" id="SSF51445">
    <property type="entry name" value="(Trans)glycosidases"/>
    <property type="match status" value="1"/>
</dbReference>
<protein>
    <recommendedName>
        <fullName evidence="3 6">Beta-galactosidase</fullName>
        <shortName evidence="6">Beta-gal</shortName>
        <ecNumber evidence="3 6">3.2.1.23</ecNumber>
    </recommendedName>
</protein>
<comment type="similarity">
    <text evidence="2 6">Belongs to the glycosyl hydrolase 42 family.</text>
</comment>
<feature type="binding site" evidence="9">
    <location>
        <position position="114"/>
    </location>
    <ligand>
        <name>Zn(2+)</name>
        <dbReference type="ChEBI" id="CHEBI:29105"/>
    </ligand>
</feature>
<feature type="binding site" evidence="8">
    <location>
        <position position="317"/>
    </location>
    <ligand>
        <name>substrate</name>
    </ligand>
</feature>
<keyword evidence="9" id="KW-0479">Metal-binding</keyword>
<dbReference type="PANTHER" id="PTHR36447:SF1">
    <property type="entry name" value="BETA-GALACTOSIDASE GANA"/>
    <property type="match status" value="1"/>
</dbReference>
<evidence type="ECO:0000259" key="10">
    <source>
        <dbReference type="Pfam" id="PF02449"/>
    </source>
</evidence>